<feature type="active site" description="Acyl-ester intermediate" evidence="7">
    <location>
        <position position="211"/>
    </location>
</feature>
<dbReference type="SUPFAM" id="SSF53474">
    <property type="entry name" value="alpha/beta-Hydrolases"/>
    <property type="match status" value="1"/>
</dbReference>
<keyword evidence="8" id="KW-0732">Signal</keyword>
<feature type="chain" id="PRO_5042666741" description="Carboxylic ester hydrolase" evidence="8">
    <location>
        <begin position="17"/>
        <end position="516"/>
    </location>
</feature>
<dbReference type="PANTHER" id="PTHR43918:SF4">
    <property type="entry name" value="CARBOXYLIC ESTER HYDROLASE"/>
    <property type="match status" value="1"/>
</dbReference>
<sequence length="516" mass="55598">MVRGVVLVVLLKAIVASEMYVERDTAGGRVRGTVLRAAGRNVEQYRGIPFAEAPIGELRFRPPRPREPWTGTLDATASTAATACPQVEIDGLGMQGVTYTEDCLRLNVWVPESVVRLGTSRPVLVWIHGGGFNLGSSTQADYSGATISAMADLLVVSMNYRLGILGFMSADSPEAPGNVGLLDQLMALQWVQRNIASFGGDPKRVTLFGESAGAASAHAHVLSPMSEGLFRRAVLMSGSMSSIDMWDMVHESMAKGSKVADIVGCSKGGSIDLSSNADEIVHCFRRKSADELVRAAAESVAPKFTAFLPTYHDSFLPRMPLAAVKRGFFGPVDILAGVTSDEAAFPFLASAKPELLTEDLEASEGLADDLNAAVSAWLKFDTPGIIDKYTANAPKGDGNALRRRYIDYLSDRMFNCPLRFLAEMHSARDNNVFVYVFSHKSPTAPFPSWMGAPHTSDLEYAFGHAYAQQPDSPDGRMSGAFVRILATFAESGCVPTLTPLLLSCLLRRCPFAKSQA</sequence>
<dbReference type="GO" id="GO:0005615">
    <property type="term" value="C:extracellular space"/>
    <property type="evidence" value="ECO:0007669"/>
    <property type="project" value="TreeGrafter"/>
</dbReference>
<dbReference type="PANTHER" id="PTHR43918">
    <property type="entry name" value="ACETYLCHOLINESTERASE"/>
    <property type="match status" value="1"/>
</dbReference>
<dbReference type="GO" id="GO:0006581">
    <property type="term" value="P:acetylcholine catabolic process"/>
    <property type="evidence" value="ECO:0007669"/>
    <property type="project" value="TreeGrafter"/>
</dbReference>
<evidence type="ECO:0000256" key="6">
    <source>
        <dbReference type="ARBA" id="ARBA00048484"/>
    </source>
</evidence>
<organism evidence="10 11">
    <name type="scientific">Amblyomma americanum</name>
    <name type="common">Lone star tick</name>
    <dbReference type="NCBI Taxonomy" id="6943"/>
    <lineage>
        <taxon>Eukaryota</taxon>
        <taxon>Metazoa</taxon>
        <taxon>Ecdysozoa</taxon>
        <taxon>Arthropoda</taxon>
        <taxon>Chelicerata</taxon>
        <taxon>Arachnida</taxon>
        <taxon>Acari</taxon>
        <taxon>Parasitiformes</taxon>
        <taxon>Ixodida</taxon>
        <taxon>Ixodoidea</taxon>
        <taxon>Ixodidae</taxon>
        <taxon>Amblyomminae</taxon>
        <taxon>Amblyomma</taxon>
    </lineage>
</organism>
<dbReference type="InterPro" id="IPR000997">
    <property type="entry name" value="Cholinesterase"/>
</dbReference>
<evidence type="ECO:0000313" key="11">
    <source>
        <dbReference type="Proteomes" id="UP001321473"/>
    </source>
</evidence>
<reference evidence="10 11" key="1">
    <citation type="journal article" date="2023" name="Arcadia Sci">
        <title>De novo assembly of a long-read Amblyomma americanum tick genome.</title>
        <authorList>
            <person name="Chou S."/>
            <person name="Poskanzer K.E."/>
            <person name="Rollins M."/>
            <person name="Thuy-Boun P.S."/>
        </authorList>
    </citation>
    <scope>NUCLEOTIDE SEQUENCE [LARGE SCALE GENOMIC DNA]</scope>
    <source>
        <strain evidence="10">F_SG_1</strain>
        <tissue evidence="10">Salivary glands</tissue>
    </source>
</reference>
<keyword evidence="2" id="KW-0719">Serine esterase</keyword>
<evidence type="ECO:0000256" key="2">
    <source>
        <dbReference type="ARBA" id="ARBA00022487"/>
    </source>
</evidence>
<dbReference type="EC" id="3.1.1.-" evidence="8"/>
<proteinExistence type="inferred from homology"/>
<evidence type="ECO:0000256" key="7">
    <source>
        <dbReference type="PIRSR" id="PIRSR600997-1"/>
    </source>
</evidence>
<comment type="caution">
    <text evidence="10">The sequence shown here is derived from an EMBL/GenBank/DDBJ whole genome shotgun (WGS) entry which is preliminary data.</text>
</comment>
<evidence type="ECO:0000313" key="10">
    <source>
        <dbReference type="EMBL" id="KAK8784802.1"/>
    </source>
</evidence>
<dbReference type="GO" id="GO:0019695">
    <property type="term" value="P:choline metabolic process"/>
    <property type="evidence" value="ECO:0007669"/>
    <property type="project" value="TreeGrafter"/>
</dbReference>
<dbReference type="GO" id="GO:0003990">
    <property type="term" value="F:acetylcholinesterase activity"/>
    <property type="evidence" value="ECO:0007669"/>
    <property type="project" value="UniProtKB-EC"/>
</dbReference>
<feature type="domain" description="Carboxylesterase type B" evidence="9">
    <location>
        <begin position="24"/>
        <end position="492"/>
    </location>
</feature>
<dbReference type="Pfam" id="PF00135">
    <property type="entry name" value="COesterase"/>
    <property type="match status" value="1"/>
</dbReference>
<feature type="signal peptide" evidence="8">
    <location>
        <begin position="1"/>
        <end position="16"/>
    </location>
</feature>
<dbReference type="AlphaFoldDB" id="A0AAQ4FDQ2"/>
<protein>
    <recommendedName>
        <fullName evidence="8">Carboxylic ester hydrolase</fullName>
        <ecNumber evidence="8">3.1.1.-</ecNumber>
    </recommendedName>
</protein>
<evidence type="ECO:0000256" key="5">
    <source>
        <dbReference type="ARBA" id="ARBA00023180"/>
    </source>
</evidence>
<evidence type="ECO:0000259" key="9">
    <source>
        <dbReference type="Pfam" id="PF00135"/>
    </source>
</evidence>
<dbReference type="InterPro" id="IPR002018">
    <property type="entry name" value="CarbesteraseB"/>
</dbReference>
<evidence type="ECO:0000256" key="3">
    <source>
        <dbReference type="ARBA" id="ARBA00022801"/>
    </source>
</evidence>
<comment type="similarity">
    <text evidence="1 8">Belongs to the type-B carboxylesterase/lipase family.</text>
</comment>
<feature type="active site" description="Charge relay system" evidence="7">
    <location>
        <position position="342"/>
    </location>
</feature>
<dbReference type="EMBL" id="JARKHS020004250">
    <property type="protein sequence ID" value="KAK8784802.1"/>
    <property type="molecule type" value="Genomic_DNA"/>
</dbReference>
<dbReference type="PROSITE" id="PS00122">
    <property type="entry name" value="CARBOXYLESTERASE_B_1"/>
    <property type="match status" value="1"/>
</dbReference>
<dbReference type="InterPro" id="IPR019826">
    <property type="entry name" value="Carboxylesterase_B_AS"/>
</dbReference>
<comment type="catalytic activity">
    <reaction evidence="6">
        <text>acetylcholine + H2O = choline + acetate + H(+)</text>
        <dbReference type="Rhea" id="RHEA:17561"/>
        <dbReference type="ChEBI" id="CHEBI:15354"/>
        <dbReference type="ChEBI" id="CHEBI:15355"/>
        <dbReference type="ChEBI" id="CHEBI:15377"/>
        <dbReference type="ChEBI" id="CHEBI:15378"/>
        <dbReference type="ChEBI" id="CHEBI:30089"/>
        <dbReference type="EC" id="3.1.1.7"/>
    </reaction>
</comment>
<keyword evidence="4" id="KW-1015">Disulfide bond</keyword>
<dbReference type="InterPro" id="IPR050654">
    <property type="entry name" value="AChE-related_enzymes"/>
</dbReference>
<keyword evidence="11" id="KW-1185">Reference proteome</keyword>
<evidence type="ECO:0000256" key="4">
    <source>
        <dbReference type="ARBA" id="ARBA00023157"/>
    </source>
</evidence>
<keyword evidence="5" id="KW-0325">Glycoprotein</keyword>
<dbReference type="InterPro" id="IPR029058">
    <property type="entry name" value="AB_hydrolase_fold"/>
</dbReference>
<gene>
    <name evidence="10" type="ORF">V5799_008833</name>
</gene>
<accession>A0AAQ4FDQ2</accession>
<name>A0AAQ4FDQ2_AMBAM</name>
<keyword evidence="3 8" id="KW-0378">Hydrolase</keyword>
<dbReference type="GO" id="GO:0005886">
    <property type="term" value="C:plasma membrane"/>
    <property type="evidence" value="ECO:0007669"/>
    <property type="project" value="TreeGrafter"/>
</dbReference>
<evidence type="ECO:0000256" key="8">
    <source>
        <dbReference type="RuleBase" id="RU361235"/>
    </source>
</evidence>
<dbReference type="Gene3D" id="3.40.50.1820">
    <property type="entry name" value="alpha/beta hydrolase"/>
    <property type="match status" value="1"/>
</dbReference>
<feature type="active site" description="Charge relay system" evidence="7">
    <location>
        <position position="454"/>
    </location>
</feature>
<dbReference type="PRINTS" id="PR00878">
    <property type="entry name" value="CHOLNESTRASE"/>
</dbReference>
<dbReference type="Proteomes" id="UP001321473">
    <property type="component" value="Unassembled WGS sequence"/>
</dbReference>
<evidence type="ECO:0000256" key="1">
    <source>
        <dbReference type="ARBA" id="ARBA00005964"/>
    </source>
</evidence>